<dbReference type="PRINTS" id="PR01535">
    <property type="entry name" value="VOMERONASL2R"/>
</dbReference>
<dbReference type="Pfam" id="PF26215">
    <property type="entry name" value="HTH_animal"/>
    <property type="match status" value="1"/>
</dbReference>
<dbReference type="GeneID" id="108699030"/>
<dbReference type="OrthoDB" id="5984008at2759"/>
<keyword evidence="6 13" id="KW-1133">Transmembrane helix</keyword>
<keyword evidence="5" id="KW-0732">Signal</keyword>
<keyword evidence="10" id="KW-0325">Glycoprotein</keyword>
<evidence type="ECO:0000256" key="12">
    <source>
        <dbReference type="SAM" id="MobiDB-lite"/>
    </source>
</evidence>
<name>A0A8J1LJW2_XENLA</name>
<evidence type="ECO:0000256" key="3">
    <source>
        <dbReference type="ARBA" id="ARBA00022475"/>
    </source>
</evidence>
<keyword evidence="15" id="KW-1185">Reference proteome</keyword>
<dbReference type="Proteomes" id="UP000186698">
    <property type="component" value="Chromosome 8L"/>
</dbReference>
<comment type="similarity">
    <text evidence="2">Belongs to the G-protein coupled receptor 3 family.</text>
</comment>
<dbReference type="InterPro" id="IPR058912">
    <property type="entry name" value="HTH_animal"/>
</dbReference>
<evidence type="ECO:0000259" key="14">
    <source>
        <dbReference type="PROSITE" id="PS50259"/>
    </source>
</evidence>
<protein>
    <submittedName>
        <fullName evidence="16">Vomeronasal type-2 receptor 26</fullName>
    </submittedName>
</protein>
<feature type="transmembrane region" description="Helical" evidence="13">
    <location>
        <begin position="267"/>
        <end position="290"/>
    </location>
</feature>
<reference evidence="16" key="1">
    <citation type="submission" date="2025-08" db="UniProtKB">
        <authorList>
            <consortium name="RefSeq"/>
        </authorList>
    </citation>
    <scope>IDENTIFICATION</scope>
    <source>
        <strain evidence="16">J_2021</strain>
        <tissue evidence="16">Erythrocytes</tissue>
    </source>
</reference>
<evidence type="ECO:0000256" key="4">
    <source>
        <dbReference type="ARBA" id="ARBA00022692"/>
    </source>
</evidence>
<dbReference type="InterPro" id="IPR038550">
    <property type="entry name" value="GPCR_3_9-Cys_sf"/>
</dbReference>
<evidence type="ECO:0000256" key="8">
    <source>
        <dbReference type="ARBA" id="ARBA00023136"/>
    </source>
</evidence>
<keyword evidence="3" id="KW-1003">Cell membrane</keyword>
<dbReference type="InterPro" id="IPR017978">
    <property type="entry name" value="GPCR_3_C"/>
</dbReference>
<dbReference type="InterPro" id="IPR011500">
    <property type="entry name" value="GPCR_3_9-Cys_dom"/>
</dbReference>
<dbReference type="Pfam" id="PF07562">
    <property type="entry name" value="NCD3G"/>
    <property type="match status" value="1"/>
</dbReference>
<dbReference type="Gene3D" id="2.10.50.30">
    <property type="entry name" value="GPCR, family 3, nine cysteines domain"/>
    <property type="match status" value="1"/>
</dbReference>
<accession>A0A8J1LJW2</accession>
<evidence type="ECO:0000256" key="2">
    <source>
        <dbReference type="ARBA" id="ARBA00007242"/>
    </source>
</evidence>
<keyword evidence="11" id="KW-0807">Transducer</keyword>
<evidence type="ECO:0000256" key="9">
    <source>
        <dbReference type="ARBA" id="ARBA00023170"/>
    </source>
</evidence>
<feature type="transmembrane region" description="Helical" evidence="13">
    <location>
        <begin position="426"/>
        <end position="446"/>
    </location>
</feature>
<feature type="transmembrane region" description="Helical" evidence="13">
    <location>
        <begin position="346"/>
        <end position="370"/>
    </location>
</feature>
<dbReference type="PANTHER" id="PTHR24061:SF578">
    <property type="entry name" value="LOW QUALITY PROTEIN: G-PROTEIN COUPLED RECEPTOR FAMILY C GROUP 6 MEMBER A"/>
    <property type="match status" value="1"/>
</dbReference>
<feature type="transmembrane region" description="Helical" evidence="13">
    <location>
        <begin position="452"/>
        <end position="474"/>
    </location>
</feature>
<dbReference type="InterPro" id="IPR000337">
    <property type="entry name" value="GPCR_3"/>
</dbReference>
<evidence type="ECO:0000256" key="1">
    <source>
        <dbReference type="ARBA" id="ARBA00004651"/>
    </source>
</evidence>
<feature type="transmembrane region" description="Helical" evidence="13">
    <location>
        <begin position="302"/>
        <end position="326"/>
    </location>
</feature>
<evidence type="ECO:0000256" key="13">
    <source>
        <dbReference type="SAM" id="Phobius"/>
    </source>
</evidence>
<keyword evidence="4 13" id="KW-0812">Transmembrane</keyword>
<evidence type="ECO:0000256" key="6">
    <source>
        <dbReference type="ARBA" id="ARBA00022989"/>
    </source>
</evidence>
<dbReference type="Gene3D" id="3.40.50.2300">
    <property type="match status" value="2"/>
</dbReference>
<comment type="subcellular location">
    <subcellularLocation>
        <location evidence="1">Cell membrane</location>
        <topology evidence="1">Multi-pass membrane protein</topology>
    </subcellularLocation>
</comment>
<dbReference type="KEGG" id="xla:108699030"/>
<keyword evidence="9 16" id="KW-0675">Receptor</keyword>
<dbReference type="InterPro" id="IPR017979">
    <property type="entry name" value="GPCR_3_CS"/>
</dbReference>
<feature type="transmembrane region" description="Helical" evidence="13">
    <location>
        <begin position="232"/>
        <end position="255"/>
    </location>
</feature>
<gene>
    <name evidence="16" type="primary">LOC108699030</name>
</gene>
<proteinExistence type="inferred from homology"/>
<dbReference type="RefSeq" id="XP_041429873.1">
    <property type="nucleotide sequence ID" value="XM_041573939.1"/>
</dbReference>
<evidence type="ECO:0000256" key="5">
    <source>
        <dbReference type="ARBA" id="ARBA00022729"/>
    </source>
</evidence>
<organism evidence="15 16">
    <name type="scientific">Xenopus laevis</name>
    <name type="common">African clawed frog</name>
    <dbReference type="NCBI Taxonomy" id="8355"/>
    <lineage>
        <taxon>Eukaryota</taxon>
        <taxon>Metazoa</taxon>
        <taxon>Chordata</taxon>
        <taxon>Craniata</taxon>
        <taxon>Vertebrata</taxon>
        <taxon>Euteleostomi</taxon>
        <taxon>Amphibia</taxon>
        <taxon>Batrachia</taxon>
        <taxon>Anura</taxon>
        <taxon>Pipoidea</taxon>
        <taxon>Pipidae</taxon>
        <taxon>Xenopodinae</taxon>
        <taxon>Xenopus</taxon>
        <taxon>Xenopus</taxon>
    </lineage>
</organism>
<dbReference type="InterPro" id="IPR004073">
    <property type="entry name" value="GPCR_3_vmron_rcpt_2"/>
</dbReference>
<dbReference type="PANTHER" id="PTHR24061">
    <property type="entry name" value="CALCIUM-SENSING RECEPTOR-RELATED"/>
    <property type="match status" value="1"/>
</dbReference>
<keyword evidence="8 13" id="KW-0472">Membrane</keyword>
<dbReference type="PROSITE" id="PS50259">
    <property type="entry name" value="G_PROTEIN_RECEP_F3_4"/>
    <property type="match status" value="1"/>
</dbReference>
<dbReference type="FunFam" id="2.10.50.30:FF:000002">
    <property type="entry name" value="Vomeronasal 2 receptor, h1"/>
    <property type="match status" value="1"/>
</dbReference>
<feature type="domain" description="G-protein coupled receptors family 3 profile" evidence="14">
    <location>
        <begin position="232"/>
        <end position="496"/>
    </location>
</feature>
<evidence type="ECO:0000313" key="15">
    <source>
        <dbReference type="Proteomes" id="UP000186698"/>
    </source>
</evidence>
<evidence type="ECO:0000256" key="10">
    <source>
        <dbReference type="ARBA" id="ARBA00023180"/>
    </source>
</evidence>
<dbReference type="InterPro" id="IPR000068">
    <property type="entry name" value="GPCR_3_Ca_sens_rcpt-rel"/>
</dbReference>
<evidence type="ECO:0000256" key="11">
    <source>
        <dbReference type="ARBA" id="ARBA00023224"/>
    </source>
</evidence>
<sequence length="499" mass="56196">MAARLRRNILTTSSSDSSSKQTILVRPTSHHPPGVFKGLPKSQLLRVRRITSNDALFDLEATKVVEKFADKGYNRGNLLQLSNYLKNELKYSSGKNIFFSENGDPSANFDIVNWLIYPNNTVRKNHLGTFVPASPSSAQQFIINDGVLSWNPFFNQSPRSVCSEPCLPGFHKSLQNGKPPCCFDCVQCSKGEISNLSDAEHCVKCPEDHWSHPSKNLCIKRTIEFLSYTEPLGTLLTTITVTFSIITTTVLWLFVRHRNTPIVKANNCHLSYILLVSIILSLLCSFLFIGRPTSLTCLLRQIILVFMFSISLSSLLEKTVTVIMAFNATKPRNKFRKWFGSNTSIIMIFICSSGEFVICICWLVCAPPYVHYDTKSTVSTITLQCREQSIMAFSLAISYVGSLAISCFIVAFLARKLPDRFNEAKHISFSMLVFCCVWVSFIPTYLSAKGKYMVAVEIFTILASNAGLILCIFLPKCHIIILEPELNTNNHWRQRCINK</sequence>
<evidence type="ECO:0000256" key="7">
    <source>
        <dbReference type="ARBA" id="ARBA00023040"/>
    </source>
</evidence>
<dbReference type="Pfam" id="PF00003">
    <property type="entry name" value="7tm_3"/>
    <property type="match status" value="1"/>
</dbReference>
<keyword evidence="7" id="KW-0297">G-protein coupled receptor</keyword>
<dbReference type="PRINTS" id="PR00248">
    <property type="entry name" value="GPCRMGR"/>
</dbReference>
<evidence type="ECO:0000313" key="16">
    <source>
        <dbReference type="RefSeq" id="XP_041429873.1"/>
    </source>
</evidence>
<feature type="region of interest" description="Disordered" evidence="12">
    <location>
        <begin position="7"/>
        <end position="30"/>
    </location>
</feature>
<dbReference type="GO" id="GO:0005886">
    <property type="term" value="C:plasma membrane"/>
    <property type="evidence" value="ECO:0000318"/>
    <property type="project" value="GO_Central"/>
</dbReference>
<dbReference type="AlphaFoldDB" id="A0A8J1LJW2"/>
<feature type="transmembrane region" description="Helical" evidence="13">
    <location>
        <begin position="390"/>
        <end position="414"/>
    </location>
</feature>
<dbReference type="GO" id="GO:0004930">
    <property type="term" value="F:G protein-coupled receptor activity"/>
    <property type="evidence" value="ECO:0000318"/>
    <property type="project" value="GO_Central"/>
</dbReference>
<dbReference type="PROSITE" id="PS00981">
    <property type="entry name" value="G_PROTEIN_RECEP_F3_3"/>
    <property type="match status" value="1"/>
</dbReference>